<name>A0ABD5Q5W4_9EURY</name>
<dbReference type="GeneID" id="73046790"/>
<organism evidence="1 2">
    <name type="scientific">Halorussus aquaticus</name>
    <dbReference type="NCBI Taxonomy" id="2953748"/>
    <lineage>
        <taxon>Archaea</taxon>
        <taxon>Methanobacteriati</taxon>
        <taxon>Methanobacteriota</taxon>
        <taxon>Stenosarchaea group</taxon>
        <taxon>Halobacteria</taxon>
        <taxon>Halobacteriales</taxon>
        <taxon>Haladaptataceae</taxon>
        <taxon>Halorussus</taxon>
    </lineage>
</organism>
<evidence type="ECO:0000313" key="1">
    <source>
        <dbReference type="EMBL" id="MFC4826117.1"/>
    </source>
</evidence>
<proteinExistence type="predicted"/>
<accession>A0ABD5Q5W4</accession>
<dbReference type="Proteomes" id="UP001595945">
    <property type="component" value="Unassembled WGS sequence"/>
</dbReference>
<dbReference type="EMBL" id="JBHSHT010000002">
    <property type="protein sequence ID" value="MFC4826117.1"/>
    <property type="molecule type" value="Genomic_DNA"/>
</dbReference>
<dbReference type="AlphaFoldDB" id="A0ABD5Q5W4"/>
<sequence length="83" mass="8179">MRAIQSAMVVAVLLVATVGIGAGAPITQSVTADSVVTSNDVGTDMCLAPASGDVSTQCGGDNDYDNDGDGDCTMILVCGEPLG</sequence>
<dbReference type="RefSeq" id="WP_254268258.1">
    <property type="nucleotide sequence ID" value="NZ_CP100400.1"/>
</dbReference>
<evidence type="ECO:0000313" key="2">
    <source>
        <dbReference type="Proteomes" id="UP001595945"/>
    </source>
</evidence>
<gene>
    <name evidence="1" type="ORF">ACFO9K_17830</name>
</gene>
<reference evidence="1 2" key="1">
    <citation type="journal article" date="2019" name="Int. J. Syst. Evol. Microbiol.">
        <title>The Global Catalogue of Microorganisms (GCM) 10K type strain sequencing project: providing services to taxonomists for standard genome sequencing and annotation.</title>
        <authorList>
            <consortium name="The Broad Institute Genomics Platform"/>
            <consortium name="The Broad Institute Genome Sequencing Center for Infectious Disease"/>
            <person name="Wu L."/>
            <person name="Ma J."/>
        </authorList>
    </citation>
    <scope>NUCLEOTIDE SEQUENCE [LARGE SCALE GENOMIC DNA]</scope>
    <source>
        <strain evidence="1 2">XZYJ18</strain>
    </source>
</reference>
<keyword evidence="2" id="KW-1185">Reference proteome</keyword>
<comment type="caution">
    <text evidence="1">The sequence shown here is derived from an EMBL/GenBank/DDBJ whole genome shotgun (WGS) entry which is preliminary data.</text>
</comment>
<protein>
    <submittedName>
        <fullName evidence="1">Uncharacterized protein</fullName>
    </submittedName>
</protein>